<feature type="compositionally biased region" description="Pro residues" evidence="1">
    <location>
        <begin position="1922"/>
        <end position="1931"/>
    </location>
</feature>
<feature type="region of interest" description="Disordered" evidence="1">
    <location>
        <begin position="672"/>
        <end position="703"/>
    </location>
</feature>
<feature type="region of interest" description="Disordered" evidence="1">
    <location>
        <begin position="1670"/>
        <end position="1897"/>
    </location>
</feature>
<feature type="compositionally biased region" description="Low complexity" evidence="1">
    <location>
        <begin position="282"/>
        <end position="291"/>
    </location>
</feature>
<feature type="region of interest" description="Disordered" evidence="1">
    <location>
        <begin position="1"/>
        <end position="33"/>
    </location>
</feature>
<proteinExistence type="predicted"/>
<dbReference type="OrthoDB" id="306254at2759"/>
<keyword evidence="3" id="KW-1185">Reference proteome</keyword>
<feature type="compositionally biased region" description="Basic and acidic residues" evidence="1">
    <location>
        <begin position="776"/>
        <end position="785"/>
    </location>
</feature>
<feature type="compositionally biased region" description="Low complexity" evidence="1">
    <location>
        <begin position="1465"/>
        <end position="1474"/>
    </location>
</feature>
<feature type="compositionally biased region" description="Polar residues" evidence="1">
    <location>
        <begin position="216"/>
        <end position="229"/>
    </location>
</feature>
<feature type="compositionally biased region" description="Low complexity" evidence="1">
    <location>
        <begin position="878"/>
        <end position="889"/>
    </location>
</feature>
<dbReference type="PANTHER" id="PTHR13958">
    <property type="entry name" value="CENTROSOME-ASSOCIATED PROTEIN 350"/>
    <property type="match status" value="1"/>
</dbReference>
<protein>
    <submittedName>
        <fullName evidence="2">Coiled-coil domain-containing protein 187</fullName>
    </submittedName>
</protein>
<accession>A0A8J6AGP6</accession>
<gene>
    <name evidence="2" type="ORF">J0S82_018151</name>
</gene>
<feature type="region of interest" description="Disordered" evidence="1">
    <location>
        <begin position="860"/>
        <end position="963"/>
    </location>
</feature>
<feature type="region of interest" description="Disordered" evidence="1">
    <location>
        <begin position="1910"/>
        <end position="2024"/>
    </location>
</feature>
<feature type="region of interest" description="Disordered" evidence="1">
    <location>
        <begin position="1430"/>
        <end position="1487"/>
    </location>
</feature>
<evidence type="ECO:0000256" key="1">
    <source>
        <dbReference type="SAM" id="MobiDB-lite"/>
    </source>
</evidence>
<comment type="caution">
    <text evidence="2">The sequence shown here is derived from an EMBL/GenBank/DDBJ whole genome shotgun (WGS) entry which is preliminary data.</text>
</comment>
<feature type="compositionally biased region" description="Low complexity" evidence="1">
    <location>
        <begin position="1591"/>
        <end position="1605"/>
    </location>
</feature>
<reference evidence="2" key="1">
    <citation type="journal article" date="2021" name="Evol. Appl.">
        <title>The genome of the Pyrenean desman and the effects of bottlenecks and inbreeding on the genomic landscape of an endangered species.</title>
        <authorList>
            <person name="Escoda L."/>
            <person name="Castresana J."/>
        </authorList>
    </citation>
    <scope>NUCLEOTIDE SEQUENCE</scope>
    <source>
        <strain evidence="2">IBE-C5619</strain>
    </source>
</reference>
<feature type="compositionally biased region" description="Low complexity" evidence="1">
    <location>
        <begin position="1803"/>
        <end position="1821"/>
    </location>
</feature>
<sequence length="2024" mass="209120">MGRPGARGSRDGGALLRSLLSDSSSPGVSADPHPCCRRVARLKPDPLRSPAWAGSPDHCRLPAAVNPAPAERMRSVQDAELVGVYAWRAGRARARELLGPPPRPPQAPEQGAPGGPGRPPGARRRHEEQKSGEPRPHPHVPSRAPGRGDRQASAHTPSPREPAVTAQAAVDILRDLRRQIQAGLELTQDGHPWGRLEPGPWRPWPKDWAGRWGQACWSTPQAQDPSPKSEQARAEGTRCPPVGAGSTPSGQRWSMPAAQESCLKRATAAGPRPDPSFPRPRSPASKPSRFPQRPWSAAAGGACSPQRAWATAEDWEASAQRPWSASLTQEPDPPARARASLPPPSGVQEAWARPSPSVPRGTPGEEHEDQPARPCPKPRGRLGRPYSSECLRAFMRQRAAARRRQALQEKAVAARALELKTQRLREVYREQRAAVVGRTPLPSGRAGPVVSQTSPGIVTFVPHALPSRGQEGPGSPGEPALAWSKVTSGMVLGDQEAPGSFCLCLNRALDRTQTLDPGGPQDGGARVPGLMSPRSCRGPLQPQDPSARCLPPGLCIYLAPEEAAHLGMVGPLHFQYKQARVQALETMANILQQRIDILTAKLHGSEALDGAGVPASGPVPLGLPGAMSAAPAGGAALVSSRDPVDVQARPPQAPSSLLDGEWLWGADWERRQSASPRGHRTSQPRGPAEDGHSELEGQPARSTASLQALGAVLGGSRWAPGVWDPACGSLWPGDMLLARGPGLLAPGTIQSSGPARGGQRGALLWPGPPAPCPVRGSDRLSEERPAAGGGAAVSWGRARDGATVALSPSTLGSGVPGQRGHLASGAPARVTCWLCPLRGDPGLRGAWGLLGLGPQGVRGLPLGQQQHEASAERPSSLAPANWAQAAAPPTVQRPADEPCVAGPAGGCAGRQRASGRGCGRRLRRGKGPGAGPPEPCQHGQPLPEAPEAPAESAPGLPPAGVLTGLCPRNSGTFRGGALGRTRCPPPTGPCDGQAGQPETRASGLPFASAPWRTQEATVVIRSQPRGRPGGVEEAGMGAAGPWGGRQELAQGPGPQGASRCPQARQSRADSPQKPLSFPEPPQVSSPAPPCACVGMSAGEGRGRCSAATPAMRTRSAHACSHHVQWPARPSALCPESRSALTQLPPAARTGPAWPALRVSLCSRGLGLLLLPACPGPHPSLRTPVVRAAAHGAGLPGVQDPDHWPLGLGDLPAFGTPGCFTQPRRVTPPARTEGCRSAPAALCTAPPAGAQYSGRQAHKLPAHLPAHGRRGPGPSLQLPSCPAARVMLPGAVCARMRVCMRMYLWLCPMWTRVYALVAVPYNWARFPQPGHLGSGLGVRWWRHCLTGARFTLQMLQRSLREERLRAQHQAALLRLREGALEEKMRAELAWLEHRRWRGVGGLGTRLEMRTPPSGSLCSPGTFQAGWRPHPGCCPHGSSPGGSVHGQTSQRPEGPAPGPLSPPRPGRPTSSTPRTGLLSPRVSSHPRVTTVGRAGPWAQAAAPSALCVTCSLLTERRDGTPPRDTSPADGQRRPPRLGACTPVDRGWPEAQGQGDARAHTSPVATEDTRARMGRAAQCPSGGEAPRGSPEAGLQQPPGRPRAAPGPAHGLGGPGLRAAGRGQPPALLTASAGPGSELQAEGRRRASSEDSLPWPSLQESRRVSAVLVQLPQSSDSLSDWEPGDAPAPGLGWAGQSSTRGCQGLRGGGGRLARERAEGRGPHPLRGSSPRPGSDLSEASSEVWGQEAPPAPRASGPSSAIGGASEPERQGPPPRWDPGEGQEASGVLAGRADTGTAPAGPPRTPSPRDGGLSLPGPSGASAAGGPDVGRAETRAVAAPAGRPQGPRDAVQGLSGQASPEPEAPVGLGAPLALPCRPAALGPAPRRAAADPCPGPASGVLPELLSPVDEVLSYSSADLPSSCGDAPFPPPPPSPPAESEAQASPPSEDVPSPPAGDGSCPGAPLGSPGEDTSAGTEAPSWSEDALAEVLSPGPQASGPGRGVASQDSHLEEDTRKLSSGGPNKAVGGQ</sequence>
<feature type="compositionally biased region" description="Low complexity" evidence="1">
    <location>
        <begin position="12"/>
        <end position="31"/>
    </location>
</feature>
<feature type="compositionally biased region" description="Low complexity" evidence="1">
    <location>
        <begin position="1785"/>
        <end position="1794"/>
    </location>
</feature>
<organism evidence="2 3">
    <name type="scientific">Galemys pyrenaicus</name>
    <name type="common">Iberian desman</name>
    <name type="synonym">Pyrenean desman</name>
    <dbReference type="NCBI Taxonomy" id="202257"/>
    <lineage>
        <taxon>Eukaryota</taxon>
        <taxon>Metazoa</taxon>
        <taxon>Chordata</taxon>
        <taxon>Craniata</taxon>
        <taxon>Vertebrata</taxon>
        <taxon>Euteleostomi</taxon>
        <taxon>Mammalia</taxon>
        <taxon>Eutheria</taxon>
        <taxon>Laurasiatheria</taxon>
        <taxon>Eulipotyphla</taxon>
        <taxon>Talpidae</taxon>
        <taxon>Galemys</taxon>
    </lineage>
</organism>
<feature type="compositionally biased region" description="Pro residues" evidence="1">
    <location>
        <begin position="1077"/>
        <end position="1087"/>
    </location>
</feature>
<evidence type="ECO:0000313" key="2">
    <source>
        <dbReference type="EMBL" id="KAG8518672.1"/>
    </source>
</evidence>
<feature type="compositionally biased region" description="Low complexity" evidence="1">
    <location>
        <begin position="1613"/>
        <end position="1623"/>
    </location>
</feature>
<feature type="region of interest" description="Disordered" evidence="1">
    <location>
        <begin position="774"/>
        <end position="794"/>
    </location>
</feature>
<feature type="compositionally biased region" description="Low complexity" evidence="1">
    <location>
        <begin position="1749"/>
        <end position="1761"/>
    </location>
</feature>
<feature type="compositionally biased region" description="Low complexity" evidence="1">
    <location>
        <begin position="1932"/>
        <end position="1942"/>
    </location>
</feature>
<feature type="compositionally biased region" description="Low complexity" evidence="1">
    <location>
        <begin position="1862"/>
        <end position="1887"/>
    </location>
</feature>
<feature type="region of interest" description="Disordered" evidence="1">
    <location>
        <begin position="977"/>
        <end position="1087"/>
    </location>
</feature>
<dbReference type="GO" id="GO:0005813">
    <property type="term" value="C:centrosome"/>
    <property type="evidence" value="ECO:0007669"/>
    <property type="project" value="InterPro"/>
</dbReference>
<dbReference type="Proteomes" id="UP000700334">
    <property type="component" value="Unassembled WGS sequence"/>
</dbReference>
<feature type="compositionally biased region" description="Pro residues" evidence="1">
    <location>
        <begin position="272"/>
        <end position="281"/>
    </location>
</feature>
<feature type="region of interest" description="Disordered" evidence="1">
    <location>
        <begin position="513"/>
        <end position="544"/>
    </location>
</feature>
<feature type="region of interest" description="Disordered" evidence="1">
    <location>
        <begin position="641"/>
        <end position="660"/>
    </location>
</feature>
<feature type="compositionally biased region" description="Basic and acidic residues" evidence="1">
    <location>
        <begin position="125"/>
        <end position="136"/>
    </location>
</feature>
<feature type="region of interest" description="Disordered" evidence="1">
    <location>
        <begin position="189"/>
        <end position="384"/>
    </location>
</feature>
<dbReference type="GO" id="GO:0008017">
    <property type="term" value="F:microtubule binding"/>
    <property type="evidence" value="ECO:0007669"/>
    <property type="project" value="InterPro"/>
</dbReference>
<name>A0A8J6AGP6_GALPY</name>
<dbReference type="EMBL" id="JAGFMF010011628">
    <property type="protein sequence ID" value="KAG8518672.1"/>
    <property type="molecule type" value="Genomic_DNA"/>
</dbReference>
<feature type="compositionally biased region" description="Basic and acidic residues" evidence="1">
    <location>
        <begin position="1708"/>
        <end position="1717"/>
    </location>
</feature>
<evidence type="ECO:0000313" key="3">
    <source>
        <dbReference type="Proteomes" id="UP000700334"/>
    </source>
</evidence>
<feature type="region of interest" description="Disordered" evidence="1">
    <location>
        <begin position="96"/>
        <end position="168"/>
    </location>
</feature>
<feature type="region of interest" description="Disordered" evidence="1">
    <location>
        <begin position="1513"/>
        <end position="1658"/>
    </location>
</feature>
<dbReference type="PANTHER" id="PTHR13958:SF5">
    <property type="entry name" value="COILED-COIL DOMAIN-CONTAINING PROTEIN 187"/>
    <property type="match status" value="1"/>
</dbReference>
<feature type="compositionally biased region" description="Low complexity" evidence="1">
    <location>
        <begin position="941"/>
        <end position="960"/>
    </location>
</feature>
<dbReference type="GO" id="GO:0034453">
    <property type="term" value="P:microtubule anchoring"/>
    <property type="evidence" value="ECO:0007669"/>
    <property type="project" value="InterPro"/>
</dbReference>
<dbReference type="InterPro" id="IPR028750">
    <property type="entry name" value="CEP350/CC187"/>
</dbReference>
<feature type="compositionally biased region" description="Pro residues" evidence="1">
    <location>
        <begin position="1452"/>
        <end position="1464"/>
    </location>
</feature>